<dbReference type="AlphaFoldDB" id="A0A0D2B2G8"/>
<organism evidence="4 5">
    <name type="scientific">Cladophialophora immunda</name>
    <dbReference type="NCBI Taxonomy" id="569365"/>
    <lineage>
        <taxon>Eukaryota</taxon>
        <taxon>Fungi</taxon>
        <taxon>Dikarya</taxon>
        <taxon>Ascomycota</taxon>
        <taxon>Pezizomycotina</taxon>
        <taxon>Eurotiomycetes</taxon>
        <taxon>Chaetothyriomycetidae</taxon>
        <taxon>Chaetothyriales</taxon>
        <taxon>Herpotrichiellaceae</taxon>
        <taxon>Cladophialophora</taxon>
    </lineage>
</organism>
<dbReference type="OrthoDB" id="4130898at2759"/>
<dbReference type="GeneID" id="27342645"/>
<dbReference type="RefSeq" id="XP_016252078.1">
    <property type="nucleotide sequence ID" value="XM_016390176.1"/>
</dbReference>
<gene>
    <name evidence="4" type="ORF">PV07_03451</name>
</gene>
<keyword evidence="1" id="KW-0863">Zinc-finger</keyword>
<dbReference type="HOGENOM" id="CLU_582659_0_0_1"/>
<name>A0A0D2B2G8_9EURO</name>
<feature type="region of interest" description="Disordered" evidence="2">
    <location>
        <begin position="242"/>
        <end position="261"/>
    </location>
</feature>
<dbReference type="SMART" id="SM00355">
    <property type="entry name" value="ZnF_C2H2"/>
    <property type="match status" value="2"/>
</dbReference>
<evidence type="ECO:0000313" key="5">
    <source>
        <dbReference type="Proteomes" id="UP000054466"/>
    </source>
</evidence>
<protein>
    <recommendedName>
        <fullName evidence="3">C2H2-type domain-containing protein</fullName>
    </recommendedName>
</protein>
<evidence type="ECO:0000256" key="2">
    <source>
        <dbReference type="SAM" id="MobiDB-lite"/>
    </source>
</evidence>
<dbReference type="STRING" id="569365.A0A0D2B2G8"/>
<dbReference type="GO" id="GO:0008270">
    <property type="term" value="F:zinc ion binding"/>
    <property type="evidence" value="ECO:0007669"/>
    <property type="project" value="UniProtKB-KW"/>
</dbReference>
<evidence type="ECO:0000313" key="4">
    <source>
        <dbReference type="EMBL" id="KIW31862.1"/>
    </source>
</evidence>
<dbReference type="InterPro" id="IPR013087">
    <property type="entry name" value="Znf_C2H2_type"/>
</dbReference>
<keyword evidence="1" id="KW-0479">Metal-binding</keyword>
<keyword evidence="5" id="KW-1185">Reference proteome</keyword>
<dbReference type="PROSITE" id="PS50157">
    <property type="entry name" value="ZINC_FINGER_C2H2_2"/>
    <property type="match status" value="1"/>
</dbReference>
<proteinExistence type="predicted"/>
<keyword evidence="1" id="KW-0862">Zinc</keyword>
<sequence length="471" mass="53032">MDRISNNHPSMAYRPFLPGTFGNANFPLSPSQPTNLGRHGYYVDEELKQEPAIVNSVQLLLEAGLDLDKIFKLRHNEYRNALDILGGAEDEELYATCTFAGLIQPRPPPQHMRTSLSQQPYALPQSRVPSLISDRSSLRLSGNLGTPVRDNTASGFVYASDMSPMSPQWPLPDDMFHAPPACVQDTTMNFPATGQEYPQVYAPDTQYANDASSYQQLQQGKHGVLPAIPSALGLPFLTSAESRSIPPSEGGRGFPFIDTMNQPSLMAEQDPTRDRRQKSRFPCPVHDCSKDFSSTKEFAKHVIADHDKDSTFICKHPTCSFRTHRPESWKRHHSKDHGECQVNEECNHEDRPRVKRHWACGLCINLEVCVQGFANHYKSHFECGNVQKSDIRVSNIIRSLLTQDATRARWEELDVDRPRQDGLFVLCWDGKDVAEIREALEYETFRASTLDSPDVVDALLHEVLVCGTRRA</sequence>
<dbReference type="EMBL" id="KN847041">
    <property type="protein sequence ID" value="KIW31862.1"/>
    <property type="molecule type" value="Genomic_DNA"/>
</dbReference>
<dbReference type="PROSITE" id="PS00028">
    <property type="entry name" value="ZINC_FINGER_C2H2_1"/>
    <property type="match status" value="1"/>
</dbReference>
<evidence type="ECO:0000256" key="1">
    <source>
        <dbReference type="PROSITE-ProRule" id="PRU00042"/>
    </source>
</evidence>
<evidence type="ECO:0000259" key="3">
    <source>
        <dbReference type="PROSITE" id="PS50157"/>
    </source>
</evidence>
<dbReference type="Proteomes" id="UP000054466">
    <property type="component" value="Unassembled WGS sequence"/>
</dbReference>
<feature type="domain" description="C2H2-type" evidence="3">
    <location>
        <begin position="281"/>
        <end position="311"/>
    </location>
</feature>
<reference evidence="4 5" key="1">
    <citation type="submission" date="2015-01" db="EMBL/GenBank/DDBJ databases">
        <title>The Genome Sequence of Cladophialophora immunda CBS83496.</title>
        <authorList>
            <consortium name="The Broad Institute Genomics Platform"/>
            <person name="Cuomo C."/>
            <person name="de Hoog S."/>
            <person name="Gorbushina A."/>
            <person name="Stielow B."/>
            <person name="Teixiera M."/>
            <person name="Abouelleil A."/>
            <person name="Chapman S.B."/>
            <person name="Priest M."/>
            <person name="Young S.K."/>
            <person name="Wortman J."/>
            <person name="Nusbaum C."/>
            <person name="Birren B."/>
        </authorList>
    </citation>
    <scope>NUCLEOTIDE SEQUENCE [LARGE SCALE GENOMIC DNA]</scope>
    <source>
        <strain evidence="4 5">CBS 83496</strain>
    </source>
</reference>
<dbReference type="VEuPathDB" id="FungiDB:PV07_03451"/>
<accession>A0A0D2B2G8</accession>